<name>F7NMP1_9FIRM</name>
<dbReference type="Proteomes" id="UP000003240">
    <property type="component" value="Unassembled WGS sequence"/>
</dbReference>
<evidence type="ECO:0000313" key="1">
    <source>
        <dbReference type="EMBL" id="EGO62705.1"/>
    </source>
</evidence>
<dbReference type="AlphaFoldDB" id="F7NMP1"/>
<proteinExistence type="predicted"/>
<feature type="non-terminal residue" evidence="1">
    <location>
        <position position="1"/>
    </location>
</feature>
<sequence>LRELAPGVAVEAVRAVTDAAFSLDSQVKVMAV</sequence>
<gene>
    <name evidence="1" type="ORF">ALO_16861</name>
</gene>
<evidence type="ECO:0000313" key="2">
    <source>
        <dbReference type="Proteomes" id="UP000003240"/>
    </source>
</evidence>
<reference evidence="1 2" key="1">
    <citation type="journal article" date="2011" name="EMBO J.">
        <title>Structural diversity of bacterial flagellar motors.</title>
        <authorList>
            <person name="Chen S."/>
            <person name="Beeby M."/>
            <person name="Murphy G.E."/>
            <person name="Leadbetter J.R."/>
            <person name="Hendrixson D.R."/>
            <person name="Briegel A."/>
            <person name="Li Z."/>
            <person name="Shi J."/>
            <person name="Tocheva E.I."/>
            <person name="Muller A."/>
            <person name="Dobro M.J."/>
            <person name="Jensen G.J."/>
        </authorList>
    </citation>
    <scope>NUCLEOTIDE SEQUENCE [LARGE SCALE GENOMIC DNA]</scope>
    <source>
        <strain evidence="1 2">DSM 6540</strain>
    </source>
</reference>
<keyword evidence="2" id="KW-1185">Reference proteome</keyword>
<organism evidence="1 2">
    <name type="scientific">Acetonema longum DSM 6540</name>
    <dbReference type="NCBI Taxonomy" id="1009370"/>
    <lineage>
        <taxon>Bacteria</taxon>
        <taxon>Bacillati</taxon>
        <taxon>Bacillota</taxon>
        <taxon>Negativicutes</taxon>
        <taxon>Acetonemataceae</taxon>
        <taxon>Acetonema</taxon>
    </lineage>
</organism>
<protein>
    <submittedName>
        <fullName evidence="1">Uncharacterized protein</fullName>
    </submittedName>
</protein>
<dbReference type="EMBL" id="AFGF01000181">
    <property type="protein sequence ID" value="EGO62705.1"/>
    <property type="molecule type" value="Genomic_DNA"/>
</dbReference>
<accession>F7NMP1</accession>
<comment type="caution">
    <text evidence="1">The sequence shown here is derived from an EMBL/GenBank/DDBJ whole genome shotgun (WGS) entry which is preliminary data.</text>
</comment>